<dbReference type="InterPro" id="IPR025110">
    <property type="entry name" value="AMP-bd_C"/>
</dbReference>
<comment type="caution">
    <text evidence="8">The sequence shown here is derived from an EMBL/GenBank/DDBJ whole genome shotgun (WGS) entry which is preliminary data.</text>
</comment>
<evidence type="ECO:0000256" key="2">
    <source>
        <dbReference type="ARBA" id="ARBA00022598"/>
    </source>
</evidence>
<dbReference type="InterPro" id="IPR050237">
    <property type="entry name" value="ATP-dep_AMP-bd_enzyme"/>
</dbReference>
<keyword evidence="2 8" id="KW-0436">Ligase</keyword>
<dbReference type="EMBL" id="BBIO01000009">
    <property type="protein sequence ID" value="GAK45481.1"/>
    <property type="molecule type" value="Genomic_DNA"/>
</dbReference>
<feature type="domain" description="AMP-dependent synthetase/ligase" evidence="6">
    <location>
        <begin position="15"/>
        <end position="378"/>
    </location>
</feature>
<keyword evidence="9" id="KW-1185">Reference proteome</keyword>
<dbReference type="SUPFAM" id="SSF56801">
    <property type="entry name" value="Acetyl-CoA synthetase-like"/>
    <property type="match status" value="1"/>
</dbReference>
<comment type="catalytic activity">
    <reaction evidence="3">
        <text>3-(methylsulfanyl)propanoate + ATP + CoA = 3-(methylsulfanyl)propanoyl-CoA + AMP + diphosphate</text>
        <dbReference type="Rhea" id="RHEA:43052"/>
        <dbReference type="ChEBI" id="CHEBI:30616"/>
        <dbReference type="ChEBI" id="CHEBI:33019"/>
        <dbReference type="ChEBI" id="CHEBI:49016"/>
        <dbReference type="ChEBI" id="CHEBI:57287"/>
        <dbReference type="ChEBI" id="CHEBI:82815"/>
        <dbReference type="ChEBI" id="CHEBI:456215"/>
        <dbReference type="EC" id="6.2.1.44"/>
    </reaction>
    <physiologicalReaction direction="left-to-right" evidence="3">
        <dbReference type="Rhea" id="RHEA:43053"/>
    </physiologicalReaction>
</comment>
<protein>
    <recommendedName>
        <fullName evidence="5">3-methylmercaptopropionyl-CoA ligase</fullName>
        <ecNumber evidence="4">6.2.1.44</ecNumber>
    </recommendedName>
</protein>
<dbReference type="Pfam" id="PF00501">
    <property type="entry name" value="AMP-binding"/>
    <property type="match status" value="1"/>
</dbReference>
<dbReference type="AlphaFoldDB" id="A0A081BBR3"/>
<dbReference type="Proteomes" id="UP000028702">
    <property type="component" value="Unassembled WGS sequence"/>
</dbReference>
<dbReference type="PANTHER" id="PTHR43767:SF1">
    <property type="entry name" value="NONRIBOSOMAL PEPTIDE SYNTHASE PES1 (EUROFUNG)-RELATED"/>
    <property type="match status" value="1"/>
</dbReference>
<evidence type="ECO:0000259" key="7">
    <source>
        <dbReference type="Pfam" id="PF13193"/>
    </source>
</evidence>
<dbReference type="InterPro" id="IPR045851">
    <property type="entry name" value="AMP-bd_C_sf"/>
</dbReference>
<sequence length="523" mass="57324">MIDFGAIKNVADISRAQAKARPDDIAHIFGGKETSFKELDARASKVAQGLIAEGCKPDARIGFMGKSSDVYFEMLHGAFKAKAVVVGVNWRLAPPEVTYVLNDSKTEILFVSDDFYPVVEKVLKDCPSVRKVIALDGGHPEWEAFADWRDRFENKDPMLPIAPDDDVIQLYTSGTTGHPKGVQLTDANYISILRQGVEAGWANWHEGEINLVCMPLFHVAGVNVGLLGNAHGCTNVILKDVDPQEILRLIETYKINIAFMVPAVILFLLQQPNIGDVDVSSVRQVLYGASPIPEEVLKKAQERFGCEFVQLYGLTETGGAGTNLAPEDHDPAKGKLRSCGKPNKGLEVKIVGADGKEVKTGDVGEIMIRGGSIMKGYWNRPDATKEAIDADGWFRTGDAGYFDEEGFVFIHDRVKDMIVSGGENIYPAEVENALFGHPAIADAAVVGVPDDKWGEAVKAIVVLEPGQEAKPEDIIAWAKTQIASYKVPKSIDFIEALPRNPSGKILRRELRAPYWEGRERQVN</sequence>
<comment type="similarity">
    <text evidence="1">Belongs to the ATP-dependent AMP-binding enzyme family.</text>
</comment>
<dbReference type="FunFam" id="3.30.300.30:FF:000008">
    <property type="entry name" value="2,3-dihydroxybenzoate-AMP ligase"/>
    <property type="match status" value="1"/>
</dbReference>
<proteinExistence type="inferred from homology"/>
<dbReference type="Gene3D" id="3.40.50.12780">
    <property type="entry name" value="N-terminal domain of ligase-like"/>
    <property type="match status" value="1"/>
</dbReference>
<evidence type="ECO:0000256" key="4">
    <source>
        <dbReference type="ARBA" id="ARBA00066616"/>
    </source>
</evidence>
<name>A0A081BBR3_9HYPH</name>
<evidence type="ECO:0000313" key="9">
    <source>
        <dbReference type="Proteomes" id="UP000028702"/>
    </source>
</evidence>
<dbReference type="RefSeq" id="WP_045446666.1">
    <property type="nucleotide sequence ID" value="NZ_BBIO01000009.1"/>
</dbReference>
<evidence type="ECO:0000256" key="5">
    <source>
        <dbReference type="ARBA" id="ARBA00067668"/>
    </source>
</evidence>
<dbReference type="CDD" id="cd17631">
    <property type="entry name" value="FACL_FadD13-like"/>
    <property type="match status" value="1"/>
</dbReference>
<reference evidence="8 9" key="1">
    <citation type="submission" date="2014-07" db="EMBL/GenBank/DDBJ databases">
        <title>Tepidicaulis marinum gen. nov., sp. nov., a novel marine bacterium denitrifying nitrate to nitrous oxide strictly under microaerobic conditions.</title>
        <authorList>
            <person name="Takeuchi M."/>
            <person name="Yamagishi T."/>
            <person name="Kamagata Y."/>
            <person name="Oshima K."/>
            <person name="Hattori M."/>
            <person name="Katayama T."/>
            <person name="Hanada S."/>
            <person name="Tamaki H."/>
            <person name="Marumo K."/>
            <person name="Maeda H."/>
            <person name="Nedachi M."/>
            <person name="Iwasaki W."/>
            <person name="Suwa Y."/>
            <person name="Sakata S."/>
        </authorList>
    </citation>
    <scope>NUCLEOTIDE SEQUENCE [LARGE SCALE GENOMIC DNA]</scope>
    <source>
        <strain evidence="8 9">MA2</strain>
    </source>
</reference>
<feature type="domain" description="AMP-binding enzyme C-terminal" evidence="7">
    <location>
        <begin position="429"/>
        <end position="504"/>
    </location>
</feature>
<dbReference type="GO" id="GO:0016878">
    <property type="term" value="F:acid-thiol ligase activity"/>
    <property type="evidence" value="ECO:0007669"/>
    <property type="project" value="UniProtKB-ARBA"/>
</dbReference>
<evidence type="ECO:0000313" key="8">
    <source>
        <dbReference type="EMBL" id="GAK45481.1"/>
    </source>
</evidence>
<accession>A0A081BBR3</accession>
<dbReference type="STRING" id="1333998.M2A_1980"/>
<dbReference type="InterPro" id="IPR042099">
    <property type="entry name" value="ANL_N_sf"/>
</dbReference>
<dbReference type="Gene3D" id="3.30.300.30">
    <property type="match status" value="1"/>
</dbReference>
<dbReference type="EC" id="6.2.1.44" evidence="4"/>
<evidence type="ECO:0000256" key="1">
    <source>
        <dbReference type="ARBA" id="ARBA00006432"/>
    </source>
</evidence>
<dbReference type="PANTHER" id="PTHR43767">
    <property type="entry name" value="LONG-CHAIN-FATTY-ACID--COA LIGASE"/>
    <property type="match status" value="1"/>
</dbReference>
<gene>
    <name evidence="8" type="ORF">M2A_1980</name>
</gene>
<evidence type="ECO:0000256" key="3">
    <source>
        <dbReference type="ARBA" id="ARBA00051915"/>
    </source>
</evidence>
<dbReference type="InterPro" id="IPR000873">
    <property type="entry name" value="AMP-dep_synth/lig_dom"/>
</dbReference>
<dbReference type="Pfam" id="PF13193">
    <property type="entry name" value="AMP-binding_C"/>
    <property type="match status" value="1"/>
</dbReference>
<organism evidence="8 9">
    <name type="scientific">Tepidicaulis marinus</name>
    <dbReference type="NCBI Taxonomy" id="1333998"/>
    <lineage>
        <taxon>Bacteria</taxon>
        <taxon>Pseudomonadati</taxon>
        <taxon>Pseudomonadota</taxon>
        <taxon>Alphaproteobacteria</taxon>
        <taxon>Hyphomicrobiales</taxon>
        <taxon>Parvibaculaceae</taxon>
        <taxon>Tepidicaulis</taxon>
    </lineage>
</organism>
<dbReference type="eggNOG" id="COG0318">
    <property type="taxonomic scope" value="Bacteria"/>
</dbReference>
<evidence type="ECO:0000259" key="6">
    <source>
        <dbReference type="Pfam" id="PF00501"/>
    </source>
</evidence>
<dbReference type="NCBIfam" id="NF004837">
    <property type="entry name" value="PRK06187.1"/>
    <property type="match status" value="1"/>
</dbReference>